<accession>D2QX00</accession>
<name>D2QX00_PIRSD</name>
<keyword evidence="2" id="KW-1185">Reference proteome</keyword>
<dbReference type="EMBL" id="CP001848">
    <property type="protein sequence ID" value="ADB16104.1"/>
    <property type="molecule type" value="Genomic_DNA"/>
</dbReference>
<protein>
    <submittedName>
        <fullName evidence="1">Uncharacterized protein</fullName>
    </submittedName>
</protein>
<evidence type="ECO:0000313" key="2">
    <source>
        <dbReference type="Proteomes" id="UP000001887"/>
    </source>
</evidence>
<evidence type="ECO:0000313" key="1">
    <source>
        <dbReference type="EMBL" id="ADB16104.1"/>
    </source>
</evidence>
<organism evidence="1 2">
    <name type="scientific">Pirellula staleyi (strain ATCC 27377 / DSM 6068 / ICPB 4128)</name>
    <name type="common">Pirella staleyi</name>
    <dbReference type="NCBI Taxonomy" id="530564"/>
    <lineage>
        <taxon>Bacteria</taxon>
        <taxon>Pseudomonadati</taxon>
        <taxon>Planctomycetota</taxon>
        <taxon>Planctomycetia</taxon>
        <taxon>Pirellulales</taxon>
        <taxon>Pirellulaceae</taxon>
        <taxon>Pirellula</taxon>
    </lineage>
</organism>
<gene>
    <name evidence="1" type="ordered locus">Psta_1429</name>
</gene>
<dbReference type="Proteomes" id="UP000001887">
    <property type="component" value="Chromosome"/>
</dbReference>
<reference evidence="1 2" key="1">
    <citation type="journal article" date="2009" name="Stand. Genomic Sci.">
        <title>Complete genome sequence of Pirellula staleyi type strain (ATCC 27377).</title>
        <authorList>
            <person name="Clum A."/>
            <person name="Tindall B.J."/>
            <person name="Sikorski J."/>
            <person name="Ivanova N."/>
            <person name="Mavrommatis K."/>
            <person name="Lucas S."/>
            <person name="Glavina del Rio T."/>
            <person name="Nolan M."/>
            <person name="Chen F."/>
            <person name="Tice H."/>
            <person name="Pitluck S."/>
            <person name="Cheng J.F."/>
            <person name="Chertkov O."/>
            <person name="Brettin T."/>
            <person name="Han C."/>
            <person name="Detter J.C."/>
            <person name="Kuske C."/>
            <person name="Bruce D."/>
            <person name="Goodwin L."/>
            <person name="Ovchinikova G."/>
            <person name="Pati A."/>
            <person name="Mikhailova N."/>
            <person name="Chen A."/>
            <person name="Palaniappan K."/>
            <person name="Land M."/>
            <person name="Hauser L."/>
            <person name="Chang Y.J."/>
            <person name="Jeffries C.D."/>
            <person name="Chain P."/>
            <person name="Rohde M."/>
            <person name="Goker M."/>
            <person name="Bristow J."/>
            <person name="Eisen J.A."/>
            <person name="Markowitz V."/>
            <person name="Hugenholtz P."/>
            <person name="Kyrpides N.C."/>
            <person name="Klenk H.P."/>
            <person name="Lapidus A."/>
        </authorList>
    </citation>
    <scope>NUCLEOTIDE SEQUENCE [LARGE SCALE GENOMIC DNA]</scope>
    <source>
        <strain evidence="2">ATCC 27377 / DSM 6068 / ICPB 4128</strain>
    </source>
</reference>
<dbReference type="AlphaFoldDB" id="D2QX00"/>
<dbReference type="STRING" id="530564.Psta_1429"/>
<proteinExistence type="predicted"/>
<sequence length="66" mass="7540">MPMQCRFTCHYAGVTATGDFTQPSFGRANCFTNCHYFEENRLLKAGSRLLWRQQNSETGTNPFPGF</sequence>
<dbReference type="HOGENOM" id="CLU_2827441_0_0_0"/>
<dbReference type="KEGG" id="psl:Psta_1429"/>